<feature type="transmembrane region" description="Helical" evidence="9">
    <location>
        <begin position="127"/>
        <end position="144"/>
    </location>
</feature>
<name>A0A9W8GXI4_9FUNG</name>
<dbReference type="InterPro" id="IPR013112">
    <property type="entry name" value="FAD-bd_8"/>
</dbReference>
<proteinExistence type="predicted"/>
<accession>A0A9W8GXI4</accession>
<keyword evidence="6" id="KW-0813">Transport</keyword>
<dbReference type="EMBL" id="JANBUH010000104">
    <property type="protein sequence ID" value="KAJ2754638.1"/>
    <property type="molecule type" value="Genomic_DNA"/>
</dbReference>
<comment type="caution">
    <text evidence="11">The sequence shown here is derived from an EMBL/GenBank/DDBJ whole genome shotgun (WGS) entry which is preliminary data.</text>
</comment>
<dbReference type="InterPro" id="IPR039261">
    <property type="entry name" value="FNR_nucleotide-bd"/>
</dbReference>
<feature type="transmembrane region" description="Helical" evidence="9">
    <location>
        <begin position="86"/>
        <end position="107"/>
    </location>
</feature>
<dbReference type="GO" id="GO:0006811">
    <property type="term" value="P:monoatomic ion transport"/>
    <property type="evidence" value="ECO:0007669"/>
    <property type="project" value="UniProtKB-KW"/>
</dbReference>
<keyword evidence="4 9" id="KW-1133">Transmembrane helix</keyword>
<dbReference type="Gene3D" id="3.40.50.80">
    <property type="entry name" value="Nucleotide-binding domain of ferredoxin-NADP reductase (FNR) module"/>
    <property type="match status" value="1"/>
</dbReference>
<keyword evidence="5" id="KW-0560">Oxidoreductase</keyword>
<dbReference type="GO" id="GO:0016175">
    <property type="term" value="F:superoxide-generating NAD(P)H oxidase activity"/>
    <property type="evidence" value="ECO:0007669"/>
    <property type="project" value="TreeGrafter"/>
</dbReference>
<dbReference type="InterPro" id="IPR017927">
    <property type="entry name" value="FAD-bd_FR_type"/>
</dbReference>
<dbReference type="PROSITE" id="PS51384">
    <property type="entry name" value="FAD_FR"/>
    <property type="match status" value="1"/>
</dbReference>
<feature type="transmembrane region" description="Helical" evidence="9">
    <location>
        <begin position="47"/>
        <end position="66"/>
    </location>
</feature>
<dbReference type="Pfam" id="PF08030">
    <property type="entry name" value="NAD_binding_6"/>
    <property type="match status" value="1"/>
</dbReference>
<dbReference type="PANTHER" id="PTHR11972">
    <property type="entry name" value="NADPH OXIDASE"/>
    <property type="match status" value="1"/>
</dbReference>
<feature type="compositionally biased region" description="Polar residues" evidence="8">
    <location>
        <begin position="362"/>
        <end position="374"/>
    </location>
</feature>
<organism evidence="11 12">
    <name type="scientific">Coemansia pectinata</name>
    <dbReference type="NCBI Taxonomy" id="1052879"/>
    <lineage>
        <taxon>Eukaryota</taxon>
        <taxon>Fungi</taxon>
        <taxon>Fungi incertae sedis</taxon>
        <taxon>Zoopagomycota</taxon>
        <taxon>Kickxellomycotina</taxon>
        <taxon>Kickxellomycetes</taxon>
        <taxon>Kickxellales</taxon>
        <taxon>Kickxellaceae</taxon>
        <taxon>Coemansia</taxon>
    </lineage>
</organism>
<keyword evidence="3" id="KW-0249">Electron transport</keyword>
<dbReference type="Pfam" id="PF08022">
    <property type="entry name" value="FAD_binding_8"/>
    <property type="match status" value="1"/>
</dbReference>
<evidence type="ECO:0000256" key="6">
    <source>
        <dbReference type="ARBA" id="ARBA00023065"/>
    </source>
</evidence>
<dbReference type="InterPro" id="IPR013121">
    <property type="entry name" value="Fe_red_NAD-bd_6"/>
</dbReference>
<evidence type="ECO:0000256" key="1">
    <source>
        <dbReference type="ARBA" id="ARBA00004141"/>
    </source>
</evidence>
<evidence type="ECO:0000313" key="11">
    <source>
        <dbReference type="EMBL" id="KAJ2754638.1"/>
    </source>
</evidence>
<evidence type="ECO:0000256" key="5">
    <source>
        <dbReference type="ARBA" id="ARBA00023002"/>
    </source>
</evidence>
<dbReference type="CDD" id="cd06186">
    <property type="entry name" value="NOX_Duox_like_FAD_NADP"/>
    <property type="match status" value="1"/>
</dbReference>
<dbReference type="PANTHER" id="PTHR11972:SF153">
    <property type="entry name" value="SUPEROXIDE-GENERATING NADPH OXIDASE HEAVY CHAIN SUBUNIT A"/>
    <property type="match status" value="1"/>
</dbReference>
<dbReference type="SFLD" id="SFLDG01169">
    <property type="entry name" value="NADPH_oxidase_subgroup_(NOX)"/>
    <property type="match status" value="1"/>
</dbReference>
<comment type="subcellular location">
    <subcellularLocation>
        <location evidence="1">Membrane</location>
        <topology evidence="1">Multi-pass membrane protein</topology>
    </subcellularLocation>
</comment>
<evidence type="ECO:0000313" key="12">
    <source>
        <dbReference type="Proteomes" id="UP001140011"/>
    </source>
</evidence>
<keyword evidence="7 9" id="KW-0472">Membrane</keyword>
<protein>
    <recommendedName>
        <fullName evidence="10">FAD-binding FR-type domain-containing protein</fullName>
    </recommendedName>
</protein>
<dbReference type="GO" id="GO:0043020">
    <property type="term" value="C:NADPH oxidase complex"/>
    <property type="evidence" value="ECO:0007669"/>
    <property type="project" value="TreeGrafter"/>
</dbReference>
<dbReference type="Pfam" id="PF01794">
    <property type="entry name" value="Ferric_reduct"/>
    <property type="match status" value="1"/>
</dbReference>
<evidence type="ECO:0000256" key="4">
    <source>
        <dbReference type="ARBA" id="ARBA00022989"/>
    </source>
</evidence>
<evidence type="ECO:0000256" key="9">
    <source>
        <dbReference type="SAM" id="Phobius"/>
    </source>
</evidence>
<dbReference type="InterPro" id="IPR050369">
    <property type="entry name" value="RBOH/FRE"/>
</dbReference>
<dbReference type="GO" id="GO:0042554">
    <property type="term" value="P:superoxide anion generation"/>
    <property type="evidence" value="ECO:0007669"/>
    <property type="project" value="TreeGrafter"/>
</dbReference>
<dbReference type="OrthoDB" id="167398at2759"/>
<feature type="transmembrane region" description="Helical" evidence="9">
    <location>
        <begin position="164"/>
        <end position="186"/>
    </location>
</feature>
<dbReference type="InterPro" id="IPR017938">
    <property type="entry name" value="Riboflavin_synthase-like_b-brl"/>
</dbReference>
<evidence type="ECO:0000256" key="2">
    <source>
        <dbReference type="ARBA" id="ARBA00022692"/>
    </source>
</evidence>
<dbReference type="SFLD" id="SFLDS00052">
    <property type="entry name" value="Ferric_Reductase_Domain"/>
    <property type="match status" value="1"/>
</dbReference>
<keyword evidence="2 9" id="KW-0812">Transmembrane</keyword>
<dbReference type="Proteomes" id="UP001140011">
    <property type="component" value="Unassembled WGS sequence"/>
</dbReference>
<evidence type="ECO:0000256" key="7">
    <source>
        <dbReference type="ARBA" id="ARBA00023136"/>
    </source>
</evidence>
<feature type="compositionally biased region" description="Basic and acidic residues" evidence="8">
    <location>
        <begin position="389"/>
        <end position="402"/>
    </location>
</feature>
<feature type="region of interest" description="Disordered" evidence="8">
    <location>
        <begin position="337"/>
        <end position="403"/>
    </location>
</feature>
<dbReference type="SUPFAM" id="SSF63380">
    <property type="entry name" value="Riboflavin synthase domain-like"/>
    <property type="match status" value="1"/>
</dbReference>
<evidence type="ECO:0000256" key="3">
    <source>
        <dbReference type="ARBA" id="ARBA00022982"/>
    </source>
</evidence>
<dbReference type="AlphaFoldDB" id="A0A9W8GXI4"/>
<dbReference type="InterPro" id="IPR013130">
    <property type="entry name" value="Fe3_Rdtase_TM_dom"/>
</dbReference>
<sequence length="635" mass="72093">MASYGRIPEGVSNTHAIDLARNHAFDGQATSTLNKESATKTITFRRVFFITLWVGIQGAIMGYFVADGSSPGGAGIEAGFSKSVAMLLMISFSSIFLFMSPTLMLLLRETFLPRYIAIEKNIHAHKIASYTTALWSVVHVAYYYSKFYRLEISTKGKVTLVSMMFEKAVGLTGHGMLAVFIIMMGTSVPAVRRKMFELFYLVHHLYLIVIVLIFFHISKHTFQYYIAVPGSIYFIDKLYRAIRSRANRPRILSVIQHPSNVIELRFEKRGMNVKVGQYIYLCIPSLAWFQWHPFTLTSAPEEDELSVHIWAGGDWTRKLIDMFQQNAVNAPRTLDIVHQPVQPPPRTHQSSMDGHSRRSTMESRQPLYQQQQNRSARDSNYPPSRRQQRRDSNQPWTREENTRSVLLNYLPPEMDYYSSSQTAGASQQRGAALGQNKMLPPAPVGKLPTIMVDGPYSAPAQHVFDYSNVILVAGGIGVTPMSSVLKSLFYQLTSAPHLCKVRKVHFLWVCRDVQALEWFQDLLAALDAEDIGNILEIRTYLTGELPIEQIRNIALYQDPNGRDAVTGLYRSPTYYGRPNFDKIFEDIGTRNPETDIGVFVCGPKKMGQSLRGIKQKWNRVLGPNKTRFILHEEKS</sequence>
<dbReference type="Gene3D" id="2.40.30.10">
    <property type="entry name" value="Translation factors"/>
    <property type="match status" value="1"/>
</dbReference>
<dbReference type="SUPFAM" id="SSF52343">
    <property type="entry name" value="Ferredoxin reductase-like, C-terminal NADP-linked domain"/>
    <property type="match status" value="1"/>
</dbReference>
<keyword evidence="12" id="KW-1185">Reference proteome</keyword>
<reference evidence="11" key="1">
    <citation type="submission" date="2022-07" db="EMBL/GenBank/DDBJ databases">
        <title>Phylogenomic reconstructions and comparative analyses of Kickxellomycotina fungi.</title>
        <authorList>
            <person name="Reynolds N.K."/>
            <person name="Stajich J.E."/>
            <person name="Barry K."/>
            <person name="Grigoriev I.V."/>
            <person name="Crous P."/>
            <person name="Smith M.E."/>
        </authorList>
    </citation>
    <scope>NUCLEOTIDE SEQUENCE</scope>
    <source>
        <strain evidence="11">BCRC 34297</strain>
    </source>
</reference>
<gene>
    <name evidence="11" type="ORF">GGI19_002260</name>
</gene>
<evidence type="ECO:0000256" key="8">
    <source>
        <dbReference type="SAM" id="MobiDB-lite"/>
    </source>
</evidence>
<evidence type="ECO:0000259" key="10">
    <source>
        <dbReference type="PROSITE" id="PS51384"/>
    </source>
</evidence>
<keyword evidence="6" id="KW-0406">Ion transport</keyword>
<dbReference type="GO" id="GO:0006952">
    <property type="term" value="P:defense response"/>
    <property type="evidence" value="ECO:0007669"/>
    <property type="project" value="TreeGrafter"/>
</dbReference>
<feature type="domain" description="FAD-binding FR-type" evidence="10">
    <location>
        <begin position="244"/>
        <end position="350"/>
    </location>
</feature>
<feature type="transmembrane region" description="Helical" evidence="9">
    <location>
        <begin position="198"/>
        <end position="216"/>
    </location>
</feature>